<dbReference type="PROSITE" id="PS51285">
    <property type="entry name" value="AGC_KINASE_CTER"/>
    <property type="match status" value="1"/>
</dbReference>
<dbReference type="Proteomes" id="UP000282613">
    <property type="component" value="Unassembled WGS sequence"/>
</dbReference>
<evidence type="ECO:0000256" key="5">
    <source>
        <dbReference type="ARBA" id="ARBA00022840"/>
    </source>
</evidence>
<keyword evidence="3" id="KW-0547">Nucleotide-binding</keyword>
<evidence type="ECO:0000256" key="4">
    <source>
        <dbReference type="ARBA" id="ARBA00022777"/>
    </source>
</evidence>
<keyword evidence="5" id="KW-0067">ATP-binding</keyword>
<keyword evidence="1" id="KW-0723">Serine/threonine-protein kinase</keyword>
<feature type="domain" description="AGC-kinase C-terminal" evidence="7">
    <location>
        <begin position="33"/>
        <end position="104"/>
    </location>
</feature>
<keyword evidence="6" id="KW-0732">Signal</keyword>
<organism evidence="10">
    <name type="scientific">Taenia asiatica</name>
    <name type="common">Asian tapeworm</name>
    <dbReference type="NCBI Taxonomy" id="60517"/>
    <lineage>
        <taxon>Eukaryota</taxon>
        <taxon>Metazoa</taxon>
        <taxon>Spiralia</taxon>
        <taxon>Lophotrochozoa</taxon>
        <taxon>Platyhelminthes</taxon>
        <taxon>Cestoda</taxon>
        <taxon>Eucestoda</taxon>
        <taxon>Cyclophyllidea</taxon>
        <taxon>Taeniidae</taxon>
        <taxon>Taenia</taxon>
    </lineage>
</organism>
<evidence type="ECO:0000313" key="8">
    <source>
        <dbReference type="EMBL" id="VDK40973.1"/>
    </source>
</evidence>
<accession>A0A0R3WDC1</accession>
<dbReference type="STRING" id="60517.A0A0R3WDC1"/>
<reference evidence="10" key="1">
    <citation type="submission" date="2016-04" db="UniProtKB">
        <authorList>
            <consortium name="WormBaseParasite"/>
        </authorList>
    </citation>
    <scope>IDENTIFICATION</scope>
</reference>
<evidence type="ECO:0000259" key="7">
    <source>
        <dbReference type="PROSITE" id="PS51285"/>
    </source>
</evidence>
<keyword evidence="9" id="KW-1185">Reference proteome</keyword>
<keyword evidence="2" id="KW-0808">Transferase</keyword>
<dbReference type="WBParaSite" id="TASK_0000875701-mRNA-1">
    <property type="protein sequence ID" value="TASK_0000875701-mRNA-1"/>
    <property type="gene ID" value="TASK_0000875701"/>
</dbReference>
<dbReference type="AlphaFoldDB" id="A0A0R3WDC1"/>
<dbReference type="InterPro" id="IPR000961">
    <property type="entry name" value="AGC-kinase_C"/>
</dbReference>
<reference evidence="8 9" key="2">
    <citation type="submission" date="2018-11" db="EMBL/GenBank/DDBJ databases">
        <authorList>
            <consortium name="Pathogen Informatics"/>
        </authorList>
    </citation>
    <scope>NUCLEOTIDE SEQUENCE [LARGE SCALE GENOMIC DNA]</scope>
</reference>
<dbReference type="GO" id="GO:0005524">
    <property type="term" value="F:ATP binding"/>
    <property type="evidence" value="ECO:0007669"/>
    <property type="project" value="UniProtKB-KW"/>
</dbReference>
<dbReference type="EMBL" id="UYRS01018883">
    <property type="protein sequence ID" value="VDK40973.1"/>
    <property type="molecule type" value="Genomic_DNA"/>
</dbReference>
<protein>
    <submittedName>
        <fullName evidence="10">AGC-kinase C-terminal domain-containing protein</fullName>
    </submittedName>
</protein>
<proteinExistence type="predicted"/>
<dbReference type="OrthoDB" id="63267at2759"/>
<evidence type="ECO:0000313" key="9">
    <source>
        <dbReference type="Proteomes" id="UP000282613"/>
    </source>
</evidence>
<dbReference type="GO" id="GO:0004674">
    <property type="term" value="F:protein serine/threonine kinase activity"/>
    <property type="evidence" value="ECO:0007669"/>
    <property type="project" value="UniProtKB-KW"/>
</dbReference>
<feature type="signal peptide" evidence="6">
    <location>
        <begin position="1"/>
        <end position="19"/>
    </location>
</feature>
<evidence type="ECO:0000256" key="1">
    <source>
        <dbReference type="ARBA" id="ARBA00022527"/>
    </source>
</evidence>
<evidence type="ECO:0000256" key="3">
    <source>
        <dbReference type="ARBA" id="ARBA00022741"/>
    </source>
</evidence>
<evidence type="ECO:0000313" key="10">
    <source>
        <dbReference type="WBParaSite" id="TASK_0000875701-mRNA-1"/>
    </source>
</evidence>
<evidence type="ECO:0000256" key="2">
    <source>
        <dbReference type="ARBA" id="ARBA00022679"/>
    </source>
</evidence>
<feature type="chain" id="PRO_5043132748" evidence="6">
    <location>
        <begin position="20"/>
        <end position="122"/>
    </location>
</feature>
<keyword evidence="4" id="KW-0418">Kinase</keyword>
<gene>
    <name evidence="8" type="ORF">TASK_LOCUS8758</name>
</gene>
<name>A0A0R3WDC1_TAEAS</name>
<sequence length="122" mass="13789">MLMWPNAYVCLFIFFKTTSRPLAVNVSRPPCFATAAFGTANRDITPPWKPDVNGDMDTKYIPEEFQRENVAVTPPEKSVYSDFLDQPYFQRFSYHGSRQSLSRQSVLSFGDNGSIPEGALPN</sequence>
<evidence type="ECO:0000256" key="6">
    <source>
        <dbReference type="SAM" id="SignalP"/>
    </source>
</evidence>